<protein>
    <recommendedName>
        <fullName evidence="3">DUF1893 domain-containing protein</fullName>
    </recommendedName>
</protein>
<comment type="caution">
    <text evidence="1">The sequence shown here is derived from an EMBL/GenBank/DDBJ whole genome shotgun (WGS) entry which is preliminary data.</text>
</comment>
<dbReference type="SUPFAM" id="SSF53927">
    <property type="entry name" value="Cytidine deaminase-like"/>
    <property type="match status" value="1"/>
</dbReference>
<dbReference type="RefSeq" id="WP_209510009.1">
    <property type="nucleotide sequence ID" value="NZ_JAGGKS010000001.1"/>
</dbReference>
<sequence>MKDIDIAKELLEEEQLTLAIVKNGKIIFTSKEKGIKPLFTAVSELKEEIRDSSIADRVTGKAAAMLCVYAEIKELCTKVLSENAVEVLSDSSVVYEFEKSTPHIKNRDRTGMCPIETLSLKSNNIQELLLNISNFLEGIKKE</sequence>
<keyword evidence="2" id="KW-1185">Reference proteome</keyword>
<evidence type="ECO:0000313" key="2">
    <source>
        <dbReference type="Proteomes" id="UP001519342"/>
    </source>
</evidence>
<dbReference type="Proteomes" id="UP001519342">
    <property type="component" value="Unassembled WGS sequence"/>
</dbReference>
<organism evidence="1 2">
    <name type="scientific">Sedimentibacter acidaminivorans</name>
    <dbReference type="NCBI Taxonomy" id="913099"/>
    <lineage>
        <taxon>Bacteria</taxon>
        <taxon>Bacillati</taxon>
        <taxon>Bacillota</taxon>
        <taxon>Tissierellia</taxon>
        <taxon>Sedimentibacter</taxon>
    </lineage>
</organism>
<accession>A0ABS4G973</accession>
<dbReference type="Gene3D" id="3.40.140.30">
    <property type="entry name" value="Hypothetical protein TM1506"/>
    <property type="match status" value="1"/>
</dbReference>
<dbReference type="InterPro" id="IPR015067">
    <property type="entry name" value="DUF1893_TM1506-like"/>
</dbReference>
<dbReference type="InterPro" id="IPR016193">
    <property type="entry name" value="Cytidine_deaminase-like"/>
</dbReference>
<dbReference type="Pfam" id="PF08973">
    <property type="entry name" value="TM1506"/>
    <property type="match status" value="1"/>
</dbReference>
<reference evidence="1 2" key="1">
    <citation type="submission" date="2021-03" db="EMBL/GenBank/DDBJ databases">
        <title>Genomic Encyclopedia of Type Strains, Phase IV (KMG-IV): sequencing the most valuable type-strain genomes for metagenomic binning, comparative biology and taxonomic classification.</title>
        <authorList>
            <person name="Goeker M."/>
        </authorList>
    </citation>
    <scope>NUCLEOTIDE SEQUENCE [LARGE SCALE GENOMIC DNA]</scope>
    <source>
        <strain evidence="1 2">DSM 24004</strain>
    </source>
</reference>
<proteinExistence type="predicted"/>
<gene>
    <name evidence="1" type="ORF">J2Z76_000081</name>
</gene>
<evidence type="ECO:0000313" key="1">
    <source>
        <dbReference type="EMBL" id="MBP1924228.1"/>
    </source>
</evidence>
<evidence type="ECO:0008006" key="3">
    <source>
        <dbReference type="Google" id="ProtNLM"/>
    </source>
</evidence>
<name>A0ABS4G973_9FIRM</name>
<dbReference type="InterPro" id="IPR037081">
    <property type="entry name" value="Hyp_TM1506"/>
</dbReference>
<dbReference type="EMBL" id="JAGGKS010000001">
    <property type="protein sequence ID" value="MBP1924228.1"/>
    <property type="molecule type" value="Genomic_DNA"/>
</dbReference>